<gene>
    <name evidence="1" type="ORF">CXZ10_10990</name>
</gene>
<comment type="caution">
    <text evidence="1">The sequence shown here is derived from an EMBL/GenBank/DDBJ whole genome shotgun (WGS) entry which is preliminary data.</text>
</comment>
<protein>
    <submittedName>
        <fullName evidence="1">Glycosyl transferase</fullName>
    </submittedName>
</protein>
<dbReference type="OrthoDB" id="9801573at2"/>
<name>A0A1I4UGN1_9HYPH</name>
<dbReference type="Pfam" id="PF13692">
    <property type="entry name" value="Glyco_trans_1_4"/>
    <property type="match status" value="1"/>
</dbReference>
<dbReference type="SUPFAM" id="SSF53756">
    <property type="entry name" value="UDP-Glycosyltransferase/glycogen phosphorylase"/>
    <property type="match status" value="1"/>
</dbReference>
<sequence length="327" mass="36796">MHVGILIDCVLPAPKYGGTERMVIWLGAALIDLGHQVTFFCREGSNVGFAPCVTIDRQKPLAAQIPKHIDIVHAHSGFPYELGRPACQTIHDNSYEPRTFHQNTVFISENHAERHGGKVWVHHGMDPQNYAEPDFFAGRERLAFLAKAAWRVKNVTGAIKVARLCRRPLDVLGGSRVNFRMGFRVTFDPHVKFHGMVDDALKSRHLRTALGLLFPVRWHEPFGLAVIEAMYFGVPIFGTPYGALPELVKPHLGHLSADGAELAAAVSDASRYDNRAIHEHWKEHYSSRVMALKYLEIFERILDGEMLHDAPIEAPPTRDRQLLPWTA</sequence>
<dbReference type="PANTHER" id="PTHR12526:SF595">
    <property type="entry name" value="BLL5217 PROTEIN"/>
    <property type="match status" value="1"/>
</dbReference>
<evidence type="ECO:0000313" key="2">
    <source>
        <dbReference type="Proteomes" id="UP000233491"/>
    </source>
</evidence>
<dbReference type="PANTHER" id="PTHR12526">
    <property type="entry name" value="GLYCOSYLTRANSFERASE"/>
    <property type="match status" value="1"/>
</dbReference>
<evidence type="ECO:0000313" key="1">
    <source>
        <dbReference type="EMBL" id="PKR89201.1"/>
    </source>
</evidence>
<dbReference type="Proteomes" id="UP000233491">
    <property type="component" value="Unassembled WGS sequence"/>
</dbReference>
<organism evidence="1 2">
    <name type="scientific">Pleomorphomonas diazotrophica</name>
    <dbReference type="NCBI Taxonomy" id="1166257"/>
    <lineage>
        <taxon>Bacteria</taxon>
        <taxon>Pseudomonadati</taxon>
        <taxon>Pseudomonadota</taxon>
        <taxon>Alphaproteobacteria</taxon>
        <taxon>Hyphomicrobiales</taxon>
        <taxon>Pleomorphomonadaceae</taxon>
        <taxon>Pleomorphomonas</taxon>
    </lineage>
</organism>
<dbReference type="GO" id="GO:0016740">
    <property type="term" value="F:transferase activity"/>
    <property type="evidence" value="ECO:0007669"/>
    <property type="project" value="UniProtKB-KW"/>
</dbReference>
<keyword evidence="1" id="KW-0808">Transferase</keyword>
<reference evidence="1 2" key="1">
    <citation type="submission" date="2017-12" db="EMBL/GenBank/DDBJ databases">
        <title>Anaerobic carbon monoxide metabolism by Pleomorphomonas carboxyditropha sp. nov., a new mesophilic hydrogenogenic carboxidotroph.</title>
        <authorList>
            <person name="Esquivel-Elizondo S."/>
            <person name="Krajmalnik-Brown R."/>
        </authorList>
    </citation>
    <scope>NUCLEOTIDE SEQUENCE [LARGE SCALE GENOMIC DNA]</scope>
    <source>
        <strain evidence="1 2">R5-392</strain>
    </source>
</reference>
<keyword evidence="2" id="KW-1185">Reference proteome</keyword>
<accession>A0A1I4UGN1</accession>
<dbReference type="EMBL" id="PJNW01000007">
    <property type="protein sequence ID" value="PKR89201.1"/>
    <property type="molecule type" value="Genomic_DNA"/>
</dbReference>
<proteinExistence type="predicted"/>
<dbReference type="Gene3D" id="3.40.50.2000">
    <property type="entry name" value="Glycogen Phosphorylase B"/>
    <property type="match status" value="2"/>
</dbReference>
<dbReference type="AlphaFoldDB" id="A0A1I4UGN1"/>